<gene>
    <name evidence="2" type="ORF">PECUL_23A025044</name>
</gene>
<dbReference type="AlphaFoldDB" id="A0AAD1W495"/>
<dbReference type="EMBL" id="OW240915">
    <property type="protein sequence ID" value="CAH2284066.1"/>
    <property type="molecule type" value="Genomic_DNA"/>
</dbReference>
<feature type="region of interest" description="Disordered" evidence="1">
    <location>
        <begin position="1"/>
        <end position="27"/>
    </location>
</feature>
<protein>
    <submittedName>
        <fullName evidence="2">Uncharacterized protein</fullName>
    </submittedName>
</protein>
<keyword evidence="3" id="KW-1185">Reference proteome</keyword>
<dbReference type="Proteomes" id="UP001295444">
    <property type="component" value="Chromosome 04"/>
</dbReference>
<evidence type="ECO:0000256" key="1">
    <source>
        <dbReference type="SAM" id="MobiDB-lite"/>
    </source>
</evidence>
<reference evidence="2" key="1">
    <citation type="submission" date="2022-03" db="EMBL/GenBank/DDBJ databases">
        <authorList>
            <person name="Alioto T."/>
            <person name="Alioto T."/>
            <person name="Gomez Garrido J."/>
        </authorList>
    </citation>
    <scope>NUCLEOTIDE SEQUENCE</scope>
</reference>
<evidence type="ECO:0000313" key="2">
    <source>
        <dbReference type="EMBL" id="CAH2284066.1"/>
    </source>
</evidence>
<evidence type="ECO:0000313" key="3">
    <source>
        <dbReference type="Proteomes" id="UP001295444"/>
    </source>
</evidence>
<proteinExistence type="predicted"/>
<accession>A0AAD1W495</accession>
<organism evidence="2 3">
    <name type="scientific">Pelobates cultripes</name>
    <name type="common">Western spadefoot toad</name>
    <dbReference type="NCBI Taxonomy" id="61616"/>
    <lineage>
        <taxon>Eukaryota</taxon>
        <taxon>Metazoa</taxon>
        <taxon>Chordata</taxon>
        <taxon>Craniata</taxon>
        <taxon>Vertebrata</taxon>
        <taxon>Euteleostomi</taxon>
        <taxon>Amphibia</taxon>
        <taxon>Batrachia</taxon>
        <taxon>Anura</taxon>
        <taxon>Pelobatoidea</taxon>
        <taxon>Pelobatidae</taxon>
        <taxon>Pelobates</taxon>
    </lineage>
</organism>
<name>A0AAD1W495_PELCU</name>
<sequence length="164" mass="17559">MDGFLHTPSGACGGGESPKMALTSPASPVGSELTVLDRIEEELRTMAAAMATKANLQILTSTIQEAVQVEVAGLRTEVTTQEGRIHTLKHLAEAQSARIAASNSAVAHQGGKLLAMRCHLEDLDNRGRRCNIRVRVVPEVDGEKKVEETLSGLLRVLLLRTVPS</sequence>